<organism evidence="2 3">
    <name type="scientific">Ulvibacter litoralis</name>
    <dbReference type="NCBI Taxonomy" id="227084"/>
    <lineage>
        <taxon>Bacteria</taxon>
        <taxon>Pseudomonadati</taxon>
        <taxon>Bacteroidota</taxon>
        <taxon>Flavobacteriia</taxon>
        <taxon>Flavobacteriales</taxon>
        <taxon>Flavobacteriaceae</taxon>
        <taxon>Ulvibacter</taxon>
    </lineage>
</organism>
<dbReference type="RefSeq" id="WP_093142556.1">
    <property type="nucleotide sequence ID" value="NZ_BMWO01000002.1"/>
</dbReference>
<feature type="transmembrane region" description="Helical" evidence="1">
    <location>
        <begin position="87"/>
        <end position="106"/>
    </location>
</feature>
<keyword evidence="1" id="KW-0812">Transmembrane</keyword>
<dbReference type="AlphaFoldDB" id="A0A1G7F128"/>
<protein>
    <submittedName>
        <fullName evidence="2">Uncharacterized protein</fullName>
    </submittedName>
</protein>
<keyword evidence="1" id="KW-1133">Transmembrane helix</keyword>
<dbReference type="OrthoDB" id="1445931at2"/>
<evidence type="ECO:0000313" key="2">
    <source>
        <dbReference type="EMBL" id="SDE69653.1"/>
    </source>
</evidence>
<feature type="transmembrane region" description="Helical" evidence="1">
    <location>
        <begin position="126"/>
        <end position="143"/>
    </location>
</feature>
<feature type="transmembrane region" description="Helical" evidence="1">
    <location>
        <begin position="26"/>
        <end position="44"/>
    </location>
</feature>
<evidence type="ECO:0000256" key="1">
    <source>
        <dbReference type="SAM" id="Phobius"/>
    </source>
</evidence>
<sequence length="148" mass="16871">MDLKSILECERKSLEKLKRYQLPNSFKKVGVGIILISVVSIIGIKLSIDTPNLKKAAMYGVLLGLLVISISKEKIEDELITNLRMQSYALAFIAGVLITLTNPLFSYIASSLFDKQLEHFNGMGDWQILWILLSIQVFYFELLKRFNK</sequence>
<gene>
    <name evidence="2" type="ORF">SAMN05421855_102266</name>
</gene>
<dbReference type="EMBL" id="FNBA01000002">
    <property type="protein sequence ID" value="SDE69653.1"/>
    <property type="molecule type" value="Genomic_DNA"/>
</dbReference>
<keyword evidence="1" id="KW-0472">Membrane</keyword>
<dbReference type="STRING" id="227084.SAMN05421855_102266"/>
<proteinExistence type="predicted"/>
<name>A0A1G7F128_9FLAO</name>
<keyword evidence="3" id="KW-1185">Reference proteome</keyword>
<accession>A0A1G7F128</accession>
<evidence type="ECO:0000313" key="3">
    <source>
        <dbReference type="Proteomes" id="UP000199321"/>
    </source>
</evidence>
<reference evidence="2 3" key="1">
    <citation type="submission" date="2016-10" db="EMBL/GenBank/DDBJ databases">
        <authorList>
            <person name="de Groot N.N."/>
        </authorList>
    </citation>
    <scope>NUCLEOTIDE SEQUENCE [LARGE SCALE GENOMIC DNA]</scope>
    <source>
        <strain evidence="2 3">DSM 16195</strain>
    </source>
</reference>
<dbReference type="Proteomes" id="UP000199321">
    <property type="component" value="Unassembled WGS sequence"/>
</dbReference>